<evidence type="ECO:0000313" key="3">
    <source>
        <dbReference type="Proteomes" id="UP000444721"/>
    </source>
</evidence>
<dbReference type="OrthoDB" id="2017693at2759"/>
<dbReference type="InterPro" id="IPR015867">
    <property type="entry name" value="N-reg_PII/ATP_PRibTrfase_C"/>
</dbReference>
<sequence length="114" mass="13028">MSLLAKYCVAYVTSPIRIAESIAKALLTQKLVACVNIVPQVKSMYWWEGQICSDEEALLIIKTRKDLQQQVIECVIKNHEYSVPEVIFMDISEGNQDYLKWIDQSTTNDTLSNN</sequence>
<dbReference type="GO" id="GO:0010038">
    <property type="term" value="P:response to metal ion"/>
    <property type="evidence" value="ECO:0007669"/>
    <property type="project" value="InterPro"/>
</dbReference>
<dbReference type="EMBL" id="VFQX01000019">
    <property type="protein sequence ID" value="KAF0980414.1"/>
    <property type="molecule type" value="Genomic_DNA"/>
</dbReference>
<organism evidence="2 3">
    <name type="scientific">Naegleria fowleri</name>
    <name type="common">Brain eating amoeba</name>
    <dbReference type="NCBI Taxonomy" id="5763"/>
    <lineage>
        <taxon>Eukaryota</taxon>
        <taxon>Discoba</taxon>
        <taxon>Heterolobosea</taxon>
        <taxon>Tetramitia</taxon>
        <taxon>Eutetramitia</taxon>
        <taxon>Vahlkampfiidae</taxon>
        <taxon>Naegleria</taxon>
    </lineage>
</organism>
<evidence type="ECO:0008006" key="4">
    <source>
        <dbReference type="Google" id="ProtNLM"/>
    </source>
</evidence>
<dbReference type="OMA" id="VYTTFPD"/>
<dbReference type="VEuPathDB" id="AmoebaDB:FDP41_013628"/>
<dbReference type="GeneID" id="68120843"/>
<dbReference type="GO" id="GO:0005507">
    <property type="term" value="F:copper ion binding"/>
    <property type="evidence" value="ECO:0007669"/>
    <property type="project" value="TreeGrafter"/>
</dbReference>
<comment type="similarity">
    <text evidence="1">Belongs to the CutA family.</text>
</comment>
<dbReference type="RefSeq" id="XP_044565127.1">
    <property type="nucleotide sequence ID" value="XM_044704279.1"/>
</dbReference>
<dbReference type="VEuPathDB" id="AmoebaDB:NfTy_027530"/>
<name>A0A6A5C1I3_NAEFO</name>
<keyword evidence="3" id="KW-1185">Reference proteome</keyword>
<dbReference type="InterPro" id="IPR004323">
    <property type="entry name" value="Ion_tolerance_CutA"/>
</dbReference>
<comment type="caution">
    <text evidence="2">The sequence shown here is derived from an EMBL/GenBank/DDBJ whole genome shotgun (WGS) entry which is preliminary data.</text>
</comment>
<protein>
    <recommendedName>
        <fullName evidence="4">Divalent-cation tolerance protein CutA</fullName>
    </recommendedName>
</protein>
<gene>
    <name evidence="2" type="ORF">FDP41_013628</name>
</gene>
<reference evidence="2 3" key="1">
    <citation type="journal article" date="2019" name="Sci. Rep.">
        <title>Nanopore sequencing improves the draft genome of the human pathogenic amoeba Naegleria fowleri.</title>
        <authorList>
            <person name="Liechti N."/>
            <person name="Schurch N."/>
            <person name="Bruggmann R."/>
            <person name="Wittwer M."/>
        </authorList>
    </citation>
    <scope>NUCLEOTIDE SEQUENCE [LARGE SCALE GENOMIC DNA]</scope>
    <source>
        <strain evidence="2 3">ATCC 30894</strain>
    </source>
</reference>
<dbReference type="AlphaFoldDB" id="A0A6A5C1I3"/>
<dbReference type="PANTHER" id="PTHR23419">
    <property type="entry name" value="DIVALENT CATION TOLERANCE CUTA-RELATED"/>
    <property type="match status" value="1"/>
</dbReference>
<proteinExistence type="inferred from homology"/>
<evidence type="ECO:0000256" key="1">
    <source>
        <dbReference type="ARBA" id="ARBA00010169"/>
    </source>
</evidence>
<dbReference type="InterPro" id="IPR011322">
    <property type="entry name" value="N-reg_PII-like_a/b"/>
</dbReference>
<evidence type="ECO:0000313" key="2">
    <source>
        <dbReference type="EMBL" id="KAF0980414.1"/>
    </source>
</evidence>
<accession>A0A6A5C1I3</accession>
<dbReference type="Proteomes" id="UP000444721">
    <property type="component" value="Unassembled WGS sequence"/>
</dbReference>
<dbReference type="Pfam" id="PF03091">
    <property type="entry name" value="CutA1"/>
    <property type="match status" value="1"/>
</dbReference>
<dbReference type="SUPFAM" id="SSF54913">
    <property type="entry name" value="GlnB-like"/>
    <property type="match status" value="1"/>
</dbReference>
<dbReference type="PANTHER" id="PTHR23419:SF8">
    <property type="entry name" value="FI09726P"/>
    <property type="match status" value="1"/>
</dbReference>
<dbReference type="Gene3D" id="3.30.70.120">
    <property type="match status" value="1"/>
</dbReference>
<dbReference type="VEuPathDB" id="AmoebaDB:NF0020620"/>